<dbReference type="Gene3D" id="2.60.40.10">
    <property type="entry name" value="Immunoglobulins"/>
    <property type="match status" value="2"/>
</dbReference>
<keyword evidence="2" id="KW-1003">Cell membrane</keyword>
<dbReference type="InterPro" id="IPR036179">
    <property type="entry name" value="Ig-like_dom_sf"/>
</dbReference>
<keyword evidence="13" id="KW-1185">Reference proteome</keyword>
<dbReference type="Pfam" id="PF07654">
    <property type="entry name" value="C1-set"/>
    <property type="match status" value="1"/>
</dbReference>
<evidence type="ECO:0000313" key="13">
    <source>
        <dbReference type="Proteomes" id="UP000324632"/>
    </source>
</evidence>
<keyword evidence="5" id="KW-1133">Transmembrane helix</keyword>
<keyword evidence="6" id="KW-0472">Membrane</keyword>
<protein>
    <recommendedName>
        <fullName evidence="11">Ig-like domain-containing protein</fullName>
    </recommendedName>
</protein>
<dbReference type="InterPro" id="IPR051713">
    <property type="entry name" value="T-cell_Activation_Regulation"/>
</dbReference>
<gene>
    <name evidence="12" type="ORF">E1301_Tti019535</name>
</gene>
<keyword evidence="7" id="KW-1015">Disulfide bond</keyword>
<keyword evidence="4" id="KW-0732">Signal</keyword>
<organism evidence="12 13">
    <name type="scientific">Triplophysa tibetana</name>
    <dbReference type="NCBI Taxonomy" id="1572043"/>
    <lineage>
        <taxon>Eukaryota</taxon>
        <taxon>Metazoa</taxon>
        <taxon>Chordata</taxon>
        <taxon>Craniata</taxon>
        <taxon>Vertebrata</taxon>
        <taxon>Euteleostomi</taxon>
        <taxon>Actinopterygii</taxon>
        <taxon>Neopterygii</taxon>
        <taxon>Teleostei</taxon>
        <taxon>Ostariophysi</taxon>
        <taxon>Cypriniformes</taxon>
        <taxon>Nemacheilidae</taxon>
        <taxon>Triplophysa</taxon>
    </lineage>
</organism>
<name>A0A5A9NAB2_9TELE</name>
<evidence type="ECO:0000256" key="4">
    <source>
        <dbReference type="ARBA" id="ARBA00022729"/>
    </source>
</evidence>
<dbReference type="PANTHER" id="PTHR25466:SF3">
    <property type="entry name" value="PROGRAMMED CELL DEATH 1 LIGAND 1"/>
    <property type="match status" value="1"/>
</dbReference>
<dbReference type="InterPro" id="IPR003597">
    <property type="entry name" value="Ig_C1-set"/>
</dbReference>
<evidence type="ECO:0000313" key="12">
    <source>
        <dbReference type="EMBL" id="KAA0705257.1"/>
    </source>
</evidence>
<proteinExistence type="predicted"/>
<keyword evidence="10" id="KW-0393">Immunoglobulin domain</keyword>
<dbReference type="GO" id="GO:0042130">
    <property type="term" value="P:negative regulation of T cell proliferation"/>
    <property type="evidence" value="ECO:0007669"/>
    <property type="project" value="TreeGrafter"/>
</dbReference>
<keyword evidence="8" id="KW-0675">Receptor</keyword>
<dbReference type="EMBL" id="SOYY01000021">
    <property type="protein sequence ID" value="KAA0705257.1"/>
    <property type="molecule type" value="Genomic_DNA"/>
</dbReference>
<feature type="domain" description="Ig-like" evidence="11">
    <location>
        <begin position="44"/>
        <end position="128"/>
    </location>
</feature>
<dbReference type="Proteomes" id="UP000324632">
    <property type="component" value="Chromosome 21"/>
</dbReference>
<dbReference type="SUPFAM" id="SSF48726">
    <property type="entry name" value="Immunoglobulin"/>
    <property type="match status" value="2"/>
</dbReference>
<dbReference type="Pfam" id="PF07686">
    <property type="entry name" value="V-set"/>
    <property type="match status" value="1"/>
</dbReference>
<reference evidence="12 13" key="1">
    <citation type="journal article" date="2019" name="Mol. Ecol. Resour.">
        <title>Chromosome-level genome assembly of Triplophysa tibetana, a fish adapted to the harsh high-altitude environment of the Tibetan Plateau.</title>
        <authorList>
            <person name="Yang X."/>
            <person name="Liu H."/>
            <person name="Ma Z."/>
            <person name="Zou Y."/>
            <person name="Zou M."/>
            <person name="Mao Y."/>
            <person name="Li X."/>
            <person name="Wang H."/>
            <person name="Chen T."/>
            <person name="Wang W."/>
            <person name="Yang R."/>
        </authorList>
    </citation>
    <scope>NUCLEOTIDE SEQUENCE [LARGE SCALE GENOMIC DNA]</scope>
    <source>
        <strain evidence="12">TTIB1903HZAU</strain>
        <tissue evidence="12">Muscle</tissue>
    </source>
</reference>
<evidence type="ECO:0000256" key="9">
    <source>
        <dbReference type="ARBA" id="ARBA00023180"/>
    </source>
</evidence>
<comment type="subcellular location">
    <subcellularLocation>
        <location evidence="1">Cell membrane</location>
        <topology evidence="1">Single-pass type I membrane protein</topology>
    </subcellularLocation>
</comment>
<dbReference type="InterPro" id="IPR007110">
    <property type="entry name" value="Ig-like_dom"/>
</dbReference>
<sequence length="247" mass="27819">MDVWKKLKTMLVTTVYFIILLKLVNGAGFITLHAHENQMMNCKEKAVLQCNISSSDTSNILEMKWGKHDEHFECDARSTISTSPAFECNYTREAFTLTILHPKPADVGVYFCSMKTNSGHDFKKINVSIEGECIGESFPMAGPENFQCTFTGIYPEGTIHWFHNDDNVTSHSNITSLPNTDGTFNVTSVLQLPHTEHLYNCFLMLPIKGQYIETQQLALRLFVGKSAVCHEWDSSSSSNLDDVADFE</sequence>
<dbReference type="InterPro" id="IPR013783">
    <property type="entry name" value="Ig-like_fold"/>
</dbReference>
<dbReference type="PANTHER" id="PTHR25466">
    <property type="entry name" value="T-LYMPHOCYTE ACTIVATION ANTIGEN"/>
    <property type="match status" value="1"/>
</dbReference>
<dbReference type="GO" id="GO:0042102">
    <property type="term" value="P:positive regulation of T cell proliferation"/>
    <property type="evidence" value="ECO:0007669"/>
    <property type="project" value="TreeGrafter"/>
</dbReference>
<dbReference type="PROSITE" id="PS50835">
    <property type="entry name" value="IG_LIKE"/>
    <property type="match status" value="2"/>
</dbReference>
<dbReference type="GO" id="GO:0007166">
    <property type="term" value="P:cell surface receptor signaling pathway"/>
    <property type="evidence" value="ECO:0007669"/>
    <property type="project" value="TreeGrafter"/>
</dbReference>
<comment type="caution">
    <text evidence="12">The sequence shown here is derived from an EMBL/GenBank/DDBJ whole genome shotgun (WGS) entry which is preliminary data.</text>
</comment>
<dbReference type="AlphaFoldDB" id="A0A5A9NAB2"/>
<evidence type="ECO:0000256" key="10">
    <source>
        <dbReference type="ARBA" id="ARBA00023319"/>
    </source>
</evidence>
<evidence type="ECO:0000256" key="6">
    <source>
        <dbReference type="ARBA" id="ARBA00023136"/>
    </source>
</evidence>
<dbReference type="GO" id="GO:0006955">
    <property type="term" value="P:immune response"/>
    <property type="evidence" value="ECO:0007669"/>
    <property type="project" value="TreeGrafter"/>
</dbReference>
<dbReference type="GO" id="GO:0031295">
    <property type="term" value="P:T cell costimulation"/>
    <property type="evidence" value="ECO:0007669"/>
    <property type="project" value="TreeGrafter"/>
</dbReference>
<dbReference type="GO" id="GO:0071222">
    <property type="term" value="P:cellular response to lipopolysaccharide"/>
    <property type="evidence" value="ECO:0007669"/>
    <property type="project" value="TreeGrafter"/>
</dbReference>
<evidence type="ECO:0000256" key="2">
    <source>
        <dbReference type="ARBA" id="ARBA00022475"/>
    </source>
</evidence>
<evidence type="ECO:0000256" key="1">
    <source>
        <dbReference type="ARBA" id="ARBA00004251"/>
    </source>
</evidence>
<keyword evidence="9" id="KW-0325">Glycoprotein</keyword>
<evidence type="ECO:0000256" key="3">
    <source>
        <dbReference type="ARBA" id="ARBA00022692"/>
    </source>
</evidence>
<evidence type="ECO:0000256" key="7">
    <source>
        <dbReference type="ARBA" id="ARBA00023157"/>
    </source>
</evidence>
<dbReference type="GO" id="GO:0009897">
    <property type="term" value="C:external side of plasma membrane"/>
    <property type="evidence" value="ECO:0007669"/>
    <property type="project" value="TreeGrafter"/>
</dbReference>
<dbReference type="InterPro" id="IPR013106">
    <property type="entry name" value="Ig_V-set"/>
</dbReference>
<evidence type="ECO:0000259" key="11">
    <source>
        <dbReference type="PROSITE" id="PS50835"/>
    </source>
</evidence>
<keyword evidence="3" id="KW-0812">Transmembrane</keyword>
<evidence type="ECO:0000256" key="5">
    <source>
        <dbReference type="ARBA" id="ARBA00022989"/>
    </source>
</evidence>
<accession>A0A5A9NAB2</accession>
<feature type="domain" description="Ig-like" evidence="11">
    <location>
        <begin position="135"/>
        <end position="201"/>
    </location>
</feature>
<evidence type="ECO:0000256" key="8">
    <source>
        <dbReference type="ARBA" id="ARBA00023170"/>
    </source>
</evidence>